<evidence type="ECO:0000313" key="2">
    <source>
        <dbReference type="Proteomes" id="UP001286313"/>
    </source>
</evidence>
<reference evidence="1" key="1">
    <citation type="submission" date="2023-10" db="EMBL/GenBank/DDBJ databases">
        <title>Genome assemblies of two species of porcelain crab, Petrolisthes cinctipes and Petrolisthes manimaculis (Anomura: Porcellanidae).</title>
        <authorList>
            <person name="Angst P."/>
        </authorList>
    </citation>
    <scope>NUCLEOTIDE SEQUENCE</scope>
    <source>
        <strain evidence="1">PB745_01</strain>
        <tissue evidence="1">Gill</tissue>
    </source>
</reference>
<organism evidence="1 2">
    <name type="scientific">Petrolisthes cinctipes</name>
    <name type="common">Flat porcelain crab</name>
    <dbReference type="NCBI Taxonomy" id="88211"/>
    <lineage>
        <taxon>Eukaryota</taxon>
        <taxon>Metazoa</taxon>
        <taxon>Ecdysozoa</taxon>
        <taxon>Arthropoda</taxon>
        <taxon>Crustacea</taxon>
        <taxon>Multicrustacea</taxon>
        <taxon>Malacostraca</taxon>
        <taxon>Eumalacostraca</taxon>
        <taxon>Eucarida</taxon>
        <taxon>Decapoda</taxon>
        <taxon>Pleocyemata</taxon>
        <taxon>Anomura</taxon>
        <taxon>Galatheoidea</taxon>
        <taxon>Porcellanidae</taxon>
        <taxon>Petrolisthes</taxon>
    </lineage>
</organism>
<protein>
    <submittedName>
        <fullName evidence="1">Uncharacterized protein</fullName>
    </submittedName>
</protein>
<name>A0AAE1KZ28_PETCI</name>
<dbReference type="AlphaFoldDB" id="A0AAE1KZ28"/>
<gene>
    <name evidence="1" type="ORF">Pcinc_006556</name>
</gene>
<dbReference type="EMBL" id="JAWQEG010000485">
    <property type="protein sequence ID" value="KAK3889448.1"/>
    <property type="molecule type" value="Genomic_DNA"/>
</dbReference>
<accession>A0AAE1KZ28</accession>
<dbReference type="Proteomes" id="UP001286313">
    <property type="component" value="Unassembled WGS sequence"/>
</dbReference>
<sequence>MGRQLRDGVPAHQQHYKVDSHWRGVLRARERESVRQQGVWVERQGATRTLPPLMLGTQLVSRYDWSRGVIRTYESVIVVIAEQQQPLPCVSA</sequence>
<comment type="caution">
    <text evidence="1">The sequence shown here is derived from an EMBL/GenBank/DDBJ whole genome shotgun (WGS) entry which is preliminary data.</text>
</comment>
<evidence type="ECO:0000313" key="1">
    <source>
        <dbReference type="EMBL" id="KAK3889448.1"/>
    </source>
</evidence>
<keyword evidence="2" id="KW-1185">Reference proteome</keyword>
<proteinExistence type="predicted"/>